<evidence type="ECO:0000256" key="4">
    <source>
        <dbReference type="ARBA" id="ARBA00022692"/>
    </source>
</evidence>
<comment type="similarity">
    <text evidence="2">Belongs to the galactose-3-O-sulfotransferase family.</text>
</comment>
<organism evidence="12 13">
    <name type="scientific">Chelonia mydas</name>
    <name type="common">Green sea-turtle</name>
    <name type="synonym">Chelonia agassizi</name>
    <dbReference type="NCBI Taxonomy" id="8469"/>
    <lineage>
        <taxon>Eukaryota</taxon>
        <taxon>Metazoa</taxon>
        <taxon>Chordata</taxon>
        <taxon>Craniata</taxon>
        <taxon>Vertebrata</taxon>
        <taxon>Euteleostomi</taxon>
        <taxon>Archelosauria</taxon>
        <taxon>Testudinata</taxon>
        <taxon>Testudines</taxon>
        <taxon>Cryptodira</taxon>
        <taxon>Durocryptodira</taxon>
        <taxon>Americhelydia</taxon>
        <taxon>Chelonioidea</taxon>
        <taxon>Cheloniidae</taxon>
        <taxon>Chelonia</taxon>
    </lineage>
</organism>
<dbReference type="PANTHER" id="PTHR14647">
    <property type="entry name" value="GALACTOSE-3-O-SULFOTRANSFERASE"/>
    <property type="match status" value="1"/>
</dbReference>
<keyword evidence="5" id="KW-0735">Signal-anchor</keyword>
<evidence type="ECO:0000256" key="7">
    <source>
        <dbReference type="ARBA" id="ARBA00023034"/>
    </source>
</evidence>
<feature type="chain" id="PRO_5004080443" evidence="11">
    <location>
        <begin position="20"/>
        <end position="499"/>
    </location>
</feature>
<evidence type="ECO:0000256" key="6">
    <source>
        <dbReference type="ARBA" id="ARBA00022989"/>
    </source>
</evidence>
<keyword evidence="13" id="KW-1185">Reference proteome</keyword>
<evidence type="ECO:0000256" key="11">
    <source>
        <dbReference type="SAM" id="SignalP"/>
    </source>
</evidence>
<feature type="signal peptide" evidence="11">
    <location>
        <begin position="1"/>
        <end position="19"/>
    </location>
</feature>
<dbReference type="GO" id="GO:0009247">
    <property type="term" value="P:glycolipid biosynthetic process"/>
    <property type="evidence" value="ECO:0007669"/>
    <property type="project" value="InterPro"/>
</dbReference>
<dbReference type="Proteomes" id="UP000031443">
    <property type="component" value="Unassembled WGS sequence"/>
</dbReference>
<feature type="compositionally biased region" description="Pro residues" evidence="10">
    <location>
        <begin position="34"/>
        <end position="45"/>
    </location>
</feature>
<evidence type="ECO:0000256" key="10">
    <source>
        <dbReference type="SAM" id="MobiDB-lite"/>
    </source>
</evidence>
<keyword evidence="4" id="KW-0812">Transmembrane</keyword>
<dbReference type="PANTHER" id="PTHR14647:SF83">
    <property type="entry name" value="GALACTOSE-3-O-SULFOTRANSFERASE 3"/>
    <property type="match status" value="1"/>
</dbReference>
<proteinExistence type="inferred from homology"/>
<keyword evidence="11" id="KW-0732">Signal</keyword>
<evidence type="ECO:0000256" key="9">
    <source>
        <dbReference type="ARBA" id="ARBA00023180"/>
    </source>
</evidence>
<keyword evidence="7" id="KW-0333">Golgi apparatus</keyword>
<dbReference type="InterPro" id="IPR009729">
    <property type="entry name" value="Gal-3-0_sulfotransfrase"/>
</dbReference>
<accession>M7C480</accession>
<dbReference type="AlphaFoldDB" id="M7C480"/>
<dbReference type="GO" id="GO:0001733">
    <property type="term" value="F:galactosylceramide sulfotransferase activity"/>
    <property type="evidence" value="ECO:0007669"/>
    <property type="project" value="InterPro"/>
</dbReference>
<feature type="region of interest" description="Disordered" evidence="10">
    <location>
        <begin position="29"/>
        <end position="49"/>
    </location>
</feature>
<reference evidence="13" key="1">
    <citation type="journal article" date="2013" name="Nat. Genet.">
        <title>The draft genomes of soft-shell turtle and green sea turtle yield insights into the development and evolution of the turtle-specific body plan.</title>
        <authorList>
            <person name="Wang Z."/>
            <person name="Pascual-Anaya J."/>
            <person name="Zadissa A."/>
            <person name="Li W."/>
            <person name="Niimura Y."/>
            <person name="Huang Z."/>
            <person name="Li C."/>
            <person name="White S."/>
            <person name="Xiong Z."/>
            <person name="Fang D."/>
            <person name="Wang B."/>
            <person name="Ming Y."/>
            <person name="Chen Y."/>
            <person name="Zheng Y."/>
            <person name="Kuraku S."/>
            <person name="Pignatelli M."/>
            <person name="Herrero J."/>
            <person name="Beal K."/>
            <person name="Nozawa M."/>
            <person name="Li Q."/>
            <person name="Wang J."/>
            <person name="Zhang H."/>
            <person name="Yu L."/>
            <person name="Shigenobu S."/>
            <person name="Wang J."/>
            <person name="Liu J."/>
            <person name="Flicek P."/>
            <person name="Searle S."/>
            <person name="Wang J."/>
            <person name="Kuratani S."/>
            <person name="Yin Y."/>
            <person name="Aken B."/>
            <person name="Zhang G."/>
            <person name="Irie N."/>
        </authorList>
    </citation>
    <scope>NUCLEOTIDE SEQUENCE [LARGE SCALE GENOMIC DNA]</scope>
</reference>
<dbReference type="SUPFAM" id="SSF52540">
    <property type="entry name" value="P-loop containing nucleoside triphosphate hydrolases"/>
    <property type="match status" value="1"/>
</dbReference>
<evidence type="ECO:0000256" key="8">
    <source>
        <dbReference type="ARBA" id="ARBA00023136"/>
    </source>
</evidence>
<evidence type="ECO:0000256" key="1">
    <source>
        <dbReference type="ARBA" id="ARBA00004323"/>
    </source>
</evidence>
<evidence type="ECO:0000256" key="5">
    <source>
        <dbReference type="ARBA" id="ARBA00022968"/>
    </source>
</evidence>
<sequence>MMSRKKALLLLLLALSTLSLLIHQSTHLNWSPKPSSPGCPTAPSPRPKHTSVAFLKTHKTAGTTVQNILFRFAEQHDVTVALPHHACDHQFCYPRNFSARFVHPHTLPPRIIASHLRFQRQELRRLMPNDTLYVTILREPVAMFESLFTYYNQYCSAFKRVPNGSMEAFLANPLAFYRPQEKFSMYAHNTLLYDLGGDNDHSPADPAYLPGFIRQVEEVFSLVMIAEYFDESLVLLRHLLSWDLEDMLYVKLNMRGPRSKGNVSSEVLAARIRTWNGLDAQLYDHFNATFWRKVAQAGRECVAAEVRALRRACDQLLRRCFGGRPQLRPATQIKNKELRPWQPSSKVDIVGYDLPPAVPGSGAPPEERCLKLAMPEVDYDAFLQRLLLHPRMEAGSPGRVPQHQDWVSAWILDPALRSRSGRHLPDPPQWMDHLQYRTSWPHPVSPTQSPEPAAFLASTGAGGAGPLEGFWGDSEELGAGLETSLRKDRSLDDQDDFYD</sequence>
<dbReference type="eggNOG" id="ENOG502QPNT">
    <property type="taxonomic scope" value="Eukaryota"/>
</dbReference>
<keyword evidence="9" id="KW-0325">Glycoprotein</keyword>
<evidence type="ECO:0000256" key="2">
    <source>
        <dbReference type="ARBA" id="ARBA00008124"/>
    </source>
</evidence>
<comment type="subcellular location">
    <subcellularLocation>
        <location evidence="1">Golgi apparatus membrane</location>
        <topology evidence="1">Single-pass type II membrane protein</topology>
    </subcellularLocation>
</comment>
<dbReference type="EMBL" id="KB517361">
    <property type="protein sequence ID" value="EMP39248.1"/>
    <property type="molecule type" value="Genomic_DNA"/>
</dbReference>
<gene>
    <name evidence="12" type="ORF">UY3_03618</name>
</gene>
<name>M7C480_CHEMY</name>
<keyword evidence="8" id="KW-0472">Membrane</keyword>
<keyword evidence="6" id="KW-1133">Transmembrane helix</keyword>
<keyword evidence="3 12" id="KW-0808">Transferase</keyword>
<dbReference type="InterPro" id="IPR027417">
    <property type="entry name" value="P-loop_NTPase"/>
</dbReference>
<dbReference type="GO" id="GO:0000139">
    <property type="term" value="C:Golgi membrane"/>
    <property type="evidence" value="ECO:0007669"/>
    <property type="project" value="UniProtKB-SubCell"/>
</dbReference>
<dbReference type="Gene3D" id="3.40.50.300">
    <property type="entry name" value="P-loop containing nucleotide triphosphate hydrolases"/>
    <property type="match status" value="1"/>
</dbReference>
<protein>
    <submittedName>
        <fullName evidence="12">Galactose-3-O-sulfotransferase 3</fullName>
    </submittedName>
</protein>
<dbReference type="Pfam" id="PF06990">
    <property type="entry name" value="Gal-3-0_sulfotr"/>
    <property type="match status" value="1"/>
</dbReference>
<evidence type="ECO:0000313" key="13">
    <source>
        <dbReference type="Proteomes" id="UP000031443"/>
    </source>
</evidence>
<evidence type="ECO:0000313" key="12">
    <source>
        <dbReference type="EMBL" id="EMP39248.1"/>
    </source>
</evidence>
<evidence type="ECO:0000256" key="3">
    <source>
        <dbReference type="ARBA" id="ARBA00022679"/>
    </source>
</evidence>